<reference evidence="2 3" key="1">
    <citation type="journal article" date="2016" name="Sci. Rep.">
        <title>The Dendrobium catenatum Lindl. genome sequence provides insights into polysaccharide synthase, floral development and adaptive evolution.</title>
        <authorList>
            <person name="Zhang G.Q."/>
            <person name="Xu Q."/>
            <person name="Bian C."/>
            <person name="Tsai W.C."/>
            <person name="Yeh C.M."/>
            <person name="Liu K.W."/>
            <person name="Yoshida K."/>
            <person name="Zhang L.S."/>
            <person name="Chang S.B."/>
            <person name="Chen F."/>
            <person name="Shi Y."/>
            <person name="Su Y.Y."/>
            <person name="Zhang Y.Q."/>
            <person name="Chen L.J."/>
            <person name="Yin Y."/>
            <person name="Lin M."/>
            <person name="Huang H."/>
            <person name="Deng H."/>
            <person name="Wang Z.W."/>
            <person name="Zhu S.L."/>
            <person name="Zhao X."/>
            <person name="Deng C."/>
            <person name="Niu S.C."/>
            <person name="Huang J."/>
            <person name="Wang M."/>
            <person name="Liu G.H."/>
            <person name="Yang H.J."/>
            <person name="Xiao X.J."/>
            <person name="Hsiao Y.Y."/>
            <person name="Wu W.L."/>
            <person name="Chen Y.Y."/>
            <person name="Mitsuda N."/>
            <person name="Ohme-Takagi M."/>
            <person name="Luo Y.B."/>
            <person name="Van de Peer Y."/>
            <person name="Liu Z.J."/>
        </authorList>
    </citation>
    <scope>NUCLEOTIDE SEQUENCE [LARGE SCALE GENOMIC DNA]</scope>
    <source>
        <tissue evidence="2">The whole plant</tissue>
    </source>
</reference>
<dbReference type="Proteomes" id="UP000233837">
    <property type="component" value="Unassembled WGS sequence"/>
</dbReference>
<evidence type="ECO:0000259" key="1">
    <source>
        <dbReference type="Pfam" id="PF14291"/>
    </source>
</evidence>
<dbReference type="Pfam" id="PF14291">
    <property type="entry name" value="DUF4371"/>
    <property type="match status" value="1"/>
</dbReference>
<proteinExistence type="predicted"/>
<dbReference type="PANTHER" id="PTHR45749:SF36">
    <property type="entry name" value="ZINC FINGER MYM-TYPE PROTEIN 1-LIKE"/>
    <property type="match status" value="1"/>
</dbReference>
<accession>A0A2I0VCJ7</accession>
<dbReference type="PANTHER" id="PTHR45749">
    <property type="match status" value="1"/>
</dbReference>
<evidence type="ECO:0000313" key="3">
    <source>
        <dbReference type="Proteomes" id="UP000233837"/>
    </source>
</evidence>
<organism evidence="2 3">
    <name type="scientific">Dendrobium catenatum</name>
    <dbReference type="NCBI Taxonomy" id="906689"/>
    <lineage>
        <taxon>Eukaryota</taxon>
        <taxon>Viridiplantae</taxon>
        <taxon>Streptophyta</taxon>
        <taxon>Embryophyta</taxon>
        <taxon>Tracheophyta</taxon>
        <taxon>Spermatophyta</taxon>
        <taxon>Magnoliopsida</taxon>
        <taxon>Liliopsida</taxon>
        <taxon>Asparagales</taxon>
        <taxon>Orchidaceae</taxon>
        <taxon>Epidendroideae</taxon>
        <taxon>Malaxideae</taxon>
        <taxon>Dendrobiinae</taxon>
        <taxon>Dendrobium</taxon>
    </lineage>
</organism>
<gene>
    <name evidence="2" type="ORF">MA16_Dca028985</name>
</gene>
<dbReference type="InterPro" id="IPR025398">
    <property type="entry name" value="DUF4371"/>
</dbReference>
<feature type="domain" description="DUF4371" evidence="1">
    <location>
        <begin position="3"/>
        <end position="47"/>
    </location>
</feature>
<protein>
    <recommendedName>
        <fullName evidence="1">DUF4371 domain-containing protein</fullName>
    </recommendedName>
</protein>
<reference evidence="2 3" key="2">
    <citation type="journal article" date="2017" name="Nature">
        <title>The Apostasia genome and the evolution of orchids.</title>
        <authorList>
            <person name="Zhang G.Q."/>
            <person name="Liu K.W."/>
            <person name="Li Z."/>
            <person name="Lohaus R."/>
            <person name="Hsiao Y.Y."/>
            <person name="Niu S.C."/>
            <person name="Wang J.Y."/>
            <person name="Lin Y.C."/>
            <person name="Xu Q."/>
            <person name="Chen L.J."/>
            <person name="Yoshida K."/>
            <person name="Fujiwara S."/>
            <person name="Wang Z.W."/>
            <person name="Zhang Y.Q."/>
            <person name="Mitsuda N."/>
            <person name="Wang M."/>
            <person name="Liu G.H."/>
            <person name="Pecoraro L."/>
            <person name="Huang H.X."/>
            <person name="Xiao X.J."/>
            <person name="Lin M."/>
            <person name="Wu X.Y."/>
            <person name="Wu W.L."/>
            <person name="Chen Y.Y."/>
            <person name="Chang S.B."/>
            <person name="Sakamoto S."/>
            <person name="Ohme-Takagi M."/>
            <person name="Yagi M."/>
            <person name="Zeng S.J."/>
            <person name="Shen C.Y."/>
            <person name="Yeh C.M."/>
            <person name="Luo Y.B."/>
            <person name="Tsai W.C."/>
            <person name="Van de Peer Y."/>
            <person name="Liu Z.J."/>
        </authorList>
    </citation>
    <scope>NUCLEOTIDE SEQUENCE [LARGE SCALE GENOMIC DNA]</scope>
    <source>
        <tissue evidence="2">The whole plant</tissue>
    </source>
</reference>
<dbReference type="EMBL" id="KZ504795">
    <property type="protein sequence ID" value="PKU61138.1"/>
    <property type="molecule type" value="Genomic_DNA"/>
</dbReference>
<dbReference type="AlphaFoldDB" id="A0A2I0VCJ7"/>
<keyword evidence="3" id="KW-1185">Reference proteome</keyword>
<name>A0A2I0VCJ7_9ASPA</name>
<evidence type="ECO:0000313" key="2">
    <source>
        <dbReference type="EMBL" id="PKU61138.1"/>
    </source>
</evidence>
<sequence length="71" mass="8074">MNGIDNSYYATLVDETHDVSTKEQLAVAMRYMDKQGQVIERFIGIKHSYDVASNMQGEFNSLKALIFNDNP</sequence>